<protein>
    <submittedName>
        <fullName evidence="2">Developmentally-regulated internal PM-anchored protein</fullName>
    </submittedName>
</protein>
<organism evidence="2 3">
    <name type="scientific">Acrasis kona</name>
    <dbReference type="NCBI Taxonomy" id="1008807"/>
    <lineage>
        <taxon>Eukaryota</taxon>
        <taxon>Discoba</taxon>
        <taxon>Heterolobosea</taxon>
        <taxon>Tetramitia</taxon>
        <taxon>Eutetramitia</taxon>
        <taxon>Acrasidae</taxon>
        <taxon>Acrasis</taxon>
    </lineage>
</organism>
<dbReference type="Proteomes" id="UP001431209">
    <property type="component" value="Unassembled WGS sequence"/>
</dbReference>
<dbReference type="AlphaFoldDB" id="A0AAW2YX31"/>
<feature type="signal peptide" evidence="1">
    <location>
        <begin position="1"/>
        <end position="23"/>
    </location>
</feature>
<evidence type="ECO:0000313" key="3">
    <source>
        <dbReference type="Proteomes" id="UP001431209"/>
    </source>
</evidence>
<accession>A0AAW2YX31</accession>
<dbReference type="EMBL" id="JAOPGA020000734">
    <property type="protein sequence ID" value="KAL0481199.1"/>
    <property type="molecule type" value="Genomic_DNA"/>
</dbReference>
<keyword evidence="3" id="KW-1185">Reference proteome</keyword>
<evidence type="ECO:0000256" key="1">
    <source>
        <dbReference type="SAM" id="SignalP"/>
    </source>
</evidence>
<proteinExistence type="predicted"/>
<gene>
    <name evidence="2" type="ORF">AKO1_012599</name>
</gene>
<sequence>MLTRTITTVLSLVILMLVAPSLAVDNRVSHKTQLAELERCIDLVLQEASLKHSNPVHFESLSSVKIVGASYNLNLIVSQQTMGEYQIESVVKKVNNNLEITFIKEISSTPSDSRKDLTEDTKRVLSFAVGFLSSKYKDEMVLSKFISSDQQQSEKVINYHLTFEVEGLKQGYIRVEATVQQSLDESLKVVSLTEEHLE</sequence>
<evidence type="ECO:0000313" key="2">
    <source>
        <dbReference type="EMBL" id="KAL0481199.1"/>
    </source>
</evidence>
<reference evidence="2 3" key="1">
    <citation type="submission" date="2024-03" db="EMBL/GenBank/DDBJ databases">
        <title>The Acrasis kona genome and developmental transcriptomes reveal deep origins of eukaryotic multicellular pathways.</title>
        <authorList>
            <person name="Sheikh S."/>
            <person name="Fu C.-J."/>
            <person name="Brown M.W."/>
            <person name="Baldauf S.L."/>
        </authorList>
    </citation>
    <scope>NUCLEOTIDE SEQUENCE [LARGE SCALE GENOMIC DNA]</scope>
    <source>
        <strain evidence="2 3">ATCC MYA-3509</strain>
    </source>
</reference>
<feature type="chain" id="PRO_5043598734" evidence="1">
    <location>
        <begin position="24"/>
        <end position="198"/>
    </location>
</feature>
<name>A0AAW2YX31_9EUKA</name>
<keyword evidence="1" id="KW-0732">Signal</keyword>
<comment type="caution">
    <text evidence="2">The sequence shown here is derived from an EMBL/GenBank/DDBJ whole genome shotgun (WGS) entry which is preliminary data.</text>
</comment>